<dbReference type="EMBL" id="CP123384">
    <property type="protein sequence ID" value="XCC94100.1"/>
    <property type="molecule type" value="Genomic_DNA"/>
</dbReference>
<gene>
    <name evidence="2" type="ORF">PVT71_02515</name>
</gene>
<evidence type="ECO:0000256" key="1">
    <source>
        <dbReference type="SAM" id="Phobius"/>
    </source>
</evidence>
<dbReference type="RefSeq" id="WP_353472923.1">
    <property type="nucleotide sequence ID" value="NZ_CP123384.1"/>
</dbReference>
<accession>A0AAU8AI48</accession>
<name>A0AAU8AI48_9RHOB</name>
<proteinExistence type="predicted"/>
<evidence type="ECO:0000313" key="2">
    <source>
        <dbReference type="EMBL" id="XCC94100.1"/>
    </source>
</evidence>
<keyword evidence="1" id="KW-0812">Transmembrane</keyword>
<dbReference type="AlphaFoldDB" id="A0AAU8AI48"/>
<keyword evidence="1" id="KW-1133">Transmembrane helix</keyword>
<keyword evidence="1" id="KW-0472">Membrane</keyword>
<sequence>MIRKIAMIAGTVLVLGIVYFFVSDITRKDVIAANRFSYESATEPLRAGDIVVLGDGGTVSKLCDAVVTHPAEPEPRAAVYYNRSSRILQEFVDVGHGLGFFPDRNPLAVHGSIPFLGDSETLDGVTYEYANAAQCECAIVRSLAQGERVCTVNASLIETGEVLVGEGGKLLSRPIHDRTVAVTLRRHVVFMPQETFDGCGVDLGSALVTQQMLCDADPRLPLDVRLRRSWNLIDREPLPGLIDASAPGGG</sequence>
<reference evidence="2" key="1">
    <citation type="submission" date="2023-02" db="EMBL/GenBank/DDBJ databases">
        <title>Description and genomic characterization of Salipiger bruguierae sp. nov., isolated from the sediment of mangrove plant Bruguiera sexangula.</title>
        <authorList>
            <person name="Long M."/>
        </authorList>
    </citation>
    <scope>NUCLEOTIDE SEQUENCE</scope>
    <source>
        <strain evidence="2">H15</strain>
    </source>
</reference>
<organism evidence="2">
    <name type="scientific">Alloyangia sp. H15</name>
    <dbReference type="NCBI Taxonomy" id="3029062"/>
    <lineage>
        <taxon>Bacteria</taxon>
        <taxon>Pseudomonadati</taxon>
        <taxon>Pseudomonadota</taxon>
        <taxon>Alphaproteobacteria</taxon>
        <taxon>Rhodobacterales</taxon>
        <taxon>Roseobacteraceae</taxon>
        <taxon>Alloyangia</taxon>
    </lineage>
</organism>
<feature type="transmembrane region" description="Helical" evidence="1">
    <location>
        <begin position="5"/>
        <end position="22"/>
    </location>
</feature>
<protein>
    <submittedName>
        <fullName evidence="2">Uncharacterized protein</fullName>
    </submittedName>
</protein>